<accession>A0A382Y136</accession>
<gene>
    <name evidence="7" type="ORF">METZ01_LOCUS429082</name>
</gene>
<evidence type="ECO:0000256" key="4">
    <source>
        <dbReference type="ARBA" id="ARBA00022833"/>
    </source>
</evidence>
<evidence type="ECO:0000256" key="1">
    <source>
        <dbReference type="ARBA" id="ARBA00001947"/>
    </source>
</evidence>
<dbReference type="InterPro" id="IPR013154">
    <property type="entry name" value="ADH-like_N"/>
</dbReference>
<dbReference type="PANTHER" id="PTHR43161">
    <property type="entry name" value="SORBITOL DEHYDROGENASE"/>
    <property type="match status" value="1"/>
</dbReference>
<feature type="non-terminal residue" evidence="7">
    <location>
        <position position="162"/>
    </location>
</feature>
<dbReference type="Pfam" id="PF08240">
    <property type="entry name" value="ADH_N"/>
    <property type="match status" value="1"/>
</dbReference>
<evidence type="ECO:0000256" key="3">
    <source>
        <dbReference type="ARBA" id="ARBA00022723"/>
    </source>
</evidence>
<protein>
    <recommendedName>
        <fullName evidence="6">Alcohol dehydrogenase-like N-terminal domain-containing protein</fullName>
    </recommendedName>
</protein>
<reference evidence="7" key="1">
    <citation type="submission" date="2018-05" db="EMBL/GenBank/DDBJ databases">
        <authorList>
            <person name="Lanie J.A."/>
            <person name="Ng W.-L."/>
            <person name="Kazmierczak K.M."/>
            <person name="Andrzejewski T.M."/>
            <person name="Davidsen T.M."/>
            <person name="Wayne K.J."/>
            <person name="Tettelin H."/>
            <person name="Glass J.I."/>
            <person name="Rusch D."/>
            <person name="Podicherti R."/>
            <person name="Tsui H.-C.T."/>
            <person name="Winkler M.E."/>
        </authorList>
    </citation>
    <scope>NUCLEOTIDE SEQUENCE</scope>
</reference>
<keyword evidence="3" id="KW-0479">Metal-binding</keyword>
<feature type="domain" description="Alcohol dehydrogenase-like N-terminal" evidence="6">
    <location>
        <begin position="24"/>
        <end position="134"/>
    </location>
</feature>
<dbReference type="AlphaFoldDB" id="A0A382Y136"/>
<dbReference type="Gene3D" id="3.90.180.10">
    <property type="entry name" value="Medium-chain alcohol dehydrogenases, catalytic domain"/>
    <property type="match status" value="1"/>
</dbReference>
<dbReference type="EMBL" id="UINC01171585">
    <property type="protein sequence ID" value="SVD76228.1"/>
    <property type="molecule type" value="Genomic_DNA"/>
</dbReference>
<keyword evidence="4" id="KW-0862">Zinc</keyword>
<dbReference type="GO" id="GO:0046872">
    <property type="term" value="F:metal ion binding"/>
    <property type="evidence" value="ECO:0007669"/>
    <property type="project" value="UniProtKB-KW"/>
</dbReference>
<keyword evidence="5" id="KW-0560">Oxidoreductase</keyword>
<comment type="similarity">
    <text evidence="2">Belongs to the zinc-containing alcohol dehydrogenase family.</text>
</comment>
<dbReference type="InterPro" id="IPR011032">
    <property type="entry name" value="GroES-like_sf"/>
</dbReference>
<name>A0A382Y136_9ZZZZ</name>
<proteinExistence type="inferred from homology"/>
<comment type="cofactor">
    <cofactor evidence="1">
        <name>Zn(2+)</name>
        <dbReference type="ChEBI" id="CHEBI:29105"/>
    </cofactor>
</comment>
<evidence type="ECO:0000259" key="6">
    <source>
        <dbReference type="Pfam" id="PF08240"/>
    </source>
</evidence>
<evidence type="ECO:0000313" key="7">
    <source>
        <dbReference type="EMBL" id="SVD76228.1"/>
    </source>
</evidence>
<dbReference type="SUPFAM" id="SSF50129">
    <property type="entry name" value="GroES-like"/>
    <property type="match status" value="1"/>
</dbReference>
<sequence length="162" mass="17091">MKAAIFYGGKDIRIETVSNPDPEPRQVQVRVRAAGICGSDLHGYHATSVKPGLPRRGGHELTGVVSAISEDVTQFQVGDRVVVEPTVPCGNCPECWNGNYNICSKLKHLGGSDSGGGFGEYMVAPVGNTYLLPDNVTFEAGALAEVYAVAVHALSRVPVQPG</sequence>
<evidence type="ECO:0000256" key="2">
    <source>
        <dbReference type="ARBA" id="ARBA00008072"/>
    </source>
</evidence>
<organism evidence="7">
    <name type="scientific">marine metagenome</name>
    <dbReference type="NCBI Taxonomy" id="408172"/>
    <lineage>
        <taxon>unclassified sequences</taxon>
        <taxon>metagenomes</taxon>
        <taxon>ecological metagenomes</taxon>
    </lineage>
</organism>
<evidence type="ECO:0000256" key="5">
    <source>
        <dbReference type="ARBA" id="ARBA00023002"/>
    </source>
</evidence>
<dbReference type="GO" id="GO:0016491">
    <property type="term" value="F:oxidoreductase activity"/>
    <property type="evidence" value="ECO:0007669"/>
    <property type="project" value="UniProtKB-KW"/>
</dbReference>